<keyword evidence="3" id="KW-1185">Reference proteome</keyword>
<organism evidence="2 3">
    <name type="scientific">Trichoderma ghanense</name>
    <dbReference type="NCBI Taxonomy" id="65468"/>
    <lineage>
        <taxon>Eukaryota</taxon>
        <taxon>Fungi</taxon>
        <taxon>Dikarya</taxon>
        <taxon>Ascomycota</taxon>
        <taxon>Pezizomycotina</taxon>
        <taxon>Sordariomycetes</taxon>
        <taxon>Hypocreomycetidae</taxon>
        <taxon>Hypocreales</taxon>
        <taxon>Hypocreaceae</taxon>
        <taxon>Trichoderma</taxon>
    </lineage>
</organism>
<evidence type="ECO:0000313" key="3">
    <source>
        <dbReference type="Proteomes" id="UP001642720"/>
    </source>
</evidence>
<evidence type="ECO:0000256" key="1">
    <source>
        <dbReference type="SAM" id="MobiDB-lite"/>
    </source>
</evidence>
<sequence length="364" mass="38544">MFGRERCTAHSVRVQAPRAGPLSRSSLGGARATSASRSQHLYHYLRARRAGTSTGQRATGTRNGARLRRGNGTGTTARNCSGPAALGCVAWWPCSATLEATQRLARTSTVTSADRDRLLPGGANTWANRQGAVQKVLRQGRKAGITSYKQSSFRRKEGKNRGNATQRQGRDVENCWGSASGQSERDLGTALDPLIALAPSCTKPLISPCLGLPANGKVAPLVSGLVAVLVHAGGVRVRDGWVQAVRRLPTATGRAAAAASPSGSSRSRGMRYLPAEYWHDENPGLAARLALSDTATVLVRLGRASQVARIDWLNCLASPCEAADSARMSYQWPQIPGLRYQGVCLPALVLLPGIKLGVAQPPKG</sequence>
<dbReference type="GeneID" id="300573230"/>
<dbReference type="RefSeq" id="XP_073562585.1">
    <property type="nucleotide sequence ID" value="XM_073698780.1"/>
</dbReference>
<protein>
    <submittedName>
        <fullName evidence="2">Uncharacterized protein</fullName>
    </submittedName>
</protein>
<comment type="caution">
    <text evidence="2">The sequence shown here is derived from an EMBL/GenBank/DDBJ whole genome shotgun (WGS) entry which is preliminary data.</text>
</comment>
<feature type="region of interest" description="Disordered" evidence="1">
    <location>
        <begin position="1"/>
        <end position="35"/>
    </location>
</feature>
<dbReference type="Proteomes" id="UP001642720">
    <property type="component" value="Unassembled WGS sequence"/>
</dbReference>
<feature type="region of interest" description="Disordered" evidence="1">
    <location>
        <begin position="51"/>
        <end position="74"/>
    </location>
</feature>
<accession>A0ABY2HDC7</accession>
<reference evidence="2 3" key="1">
    <citation type="submission" date="2018-01" db="EMBL/GenBank/DDBJ databases">
        <title>Genome characterization of the sugarcane-associated fungus Trichoderma ghanense CCMA-1212 and their application in lignocelulose bioconversion.</title>
        <authorList>
            <person name="Steindorff A.S."/>
            <person name="Mendes T.D."/>
            <person name="Vilela E.S.D."/>
            <person name="Rodrigues D.S."/>
            <person name="Formighieri E.F."/>
            <person name="Melo I.S."/>
            <person name="Favaro L.C.L."/>
        </authorList>
    </citation>
    <scope>NUCLEOTIDE SEQUENCE [LARGE SCALE GENOMIC DNA]</scope>
    <source>
        <strain evidence="2 3">CCMA-1212</strain>
    </source>
</reference>
<name>A0ABY2HDC7_9HYPO</name>
<proteinExistence type="predicted"/>
<feature type="region of interest" description="Disordered" evidence="1">
    <location>
        <begin position="147"/>
        <end position="180"/>
    </location>
</feature>
<gene>
    <name evidence="2" type="ORF">CCMA1212_001350</name>
</gene>
<evidence type="ECO:0000313" key="2">
    <source>
        <dbReference type="EMBL" id="TFB06384.1"/>
    </source>
</evidence>
<feature type="compositionally biased region" description="Polar residues" evidence="1">
    <location>
        <begin position="51"/>
        <end position="62"/>
    </location>
</feature>
<dbReference type="EMBL" id="PPTA01000002">
    <property type="protein sequence ID" value="TFB06384.1"/>
    <property type="molecule type" value="Genomic_DNA"/>
</dbReference>